<dbReference type="GO" id="GO:0071269">
    <property type="term" value="P:L-homocysteine biosynthetic process"/>
    <property type="evidence" value="ECO:0007669"/>
    <property type="project" value="TreeGrafter"/>
</dbReference>
<evidence type="ECO:0000256" key="4">
    <source>
        <dbReference type="ARBA" id="ARBA00022898"/>
    </source>
</evidence>
<keyword evidence="3" id="KW-0808">Transferase</keyword>
<comment type="cofactor">
    <cofactor evidence="1">
        <name>pyridoxal 5'-phosphate</name>
        <dbReference type="ChEBI" id="CHEBI:597326"/>
    </cofactor>
</comment>
<reference evidence="5" key="1">
    <citation type="journal article" date="2012" name="PLoS ONE">
        <title>Gene sets for utilization of primary and secondary nutrition supplies in the distal gut of endangered iberian lynx.</title>
        <authorList>
            <person name="Alcaide M."/>
            <person name="Messina E."/>
            <person name="Richter M."/>
            <person name="Bargiela R."/>
            <person name="Peplies J."/>
            <person name="Huws S.A."/>
            <person name="Newbold C.J."/>
            <person name="Golyshin P.N."/>
            <person name="Simon M.A."/>
            <person name="Lopez G."/>
            <person name="Yakimov M.M."/>
            <person name="Ferrer M."/>
        </authorList>
    </citation>
    <scope>NUCLEOTIDE SEQUENCE</scope>
</reference>
<gene>
    <name evidence="5" type="ORF">EVA_10865</name>
</gene>
<dbReference type="InterPro" id="IPR015424">
    <property type="entry name" value="PyrdxlP-dep_Trfase"/>
</dbReference>
<sequence length="459" mass="50365">MPPFVENLSGKPPSFPNLTDAIETKPCNSSYIKTNKNMKPSTLCVQGGWQPKKGEPRVLPIYQSTTFKYDNSEQMARLFDLKDTGYFYTRLQNPTNDAVAAKIAALEGGVAAMLTSSGQAASFYAVFNICEAGDHFISSSTIYGGTYNLFGVTMKKMGIECTFIDPDASDEEIEKAFRPNTKCFFGETISNPGGIVFDIERFARIAHSHGVPLIVDNTFATPINCRPFEWGADIVTHSTTKYMDGHATAVGGCIVDSGNFDWSAYPDKFPGLCAPDESYHGLAYAESFGKMAYITKATAQLMRDLGSIQSPENAFLLNLGLETLHLRMKQHCANAQRVAEFLQADPHVAWVNYAGLPNNKYHALAQKYLPNGSCGVIAFGLKGSREEAIRFMDSLRMICIVTHVADARTCVLHPASHTHRQLSDEQLREAGVAPDLIRLSVGIEDVEDILADIRQALDA</sequence>
<dbReference type="GO" id="GO:0004124">
    <property type="term" value="F:cysteine synthase activity"/>
    <property type="evidence" value="ECO:0007669"/>
    <property type="project" value="TreeGrafter"/>
</dbReference>
<protein>
    <submittedName>
        <fullName evidence="5">O-acetylhomoserine sulfhydrolase</fullName>
    </submittedName>
</protein>
<dbReference type="GO" id="GO:0006535">
    <property type="term" value="P:cysteine biosynthetic process from serine"/>
    <property type="evidence" value="ECO:0007669"/>
    <property type="project" value="TreeGrafter"/>
</dbReference>
<dbReference type="Gene3D" id="3.40.640.10">
    <property type="entry name" value="Type I PLP-dependent aspartate aminotransferase-like (Major domain)"/>
    <property type="match status" value="1"/>
</dbReference>
<dbReference type="PIRSF" id="PIRSF001434">
    <property type="entry name" value="CGS"/>
    <property type="match status" value="1"/>
</dbReference>
<dbReference type="GO" id="GO:0003961">
    <property type="term" value="F:O-acetylhomoserine aminocarboxypropyltransferase activity"/>
    <property type="evidence" value="ECO:0007669"/>
    <property type="project" value="TreeGrafter"/>
</dbReference>
<keyword evidence="4" id="KW-0663">Pyridoxal phosphate</keyword>
<comment type="similarity">
    <text evidence="2">Belongs to the trans-sulfuration enzymes family.</text>
</comment>
<dbReference type="Gene3D" id="3.90.1150.10">
    <property type="entry name" value="Aspartate Aminotransferase, domain 1"/>
    <property type="match status" value="1"/>
</dbReference>
<dbReference type="PANTHER" id="PTHR43797">
    <property type="entry name" value="HOMOCYSTEINE/CYSTEINE SYNTHASE"/>
    <property type="match status" value="1"/>
</dbReference>
<evidence type="ECO:0000256" key="3">
    <source>
        <dbReference type="ARBA" id="ARBA00022679"/>
    </source>
</evidence>
<dbReference type="GO" id="GO:0019346">
    <property type="term" value="P:transsulfuration"/>
    <property type="evidence" value="ECO:0007669"/>
    <property type="project" value="InterPro"/>
</dbReference>
<dbReference type="AlphaFoldDB" id="J9CLS8"/>
<dbReference type="InterPro" id="IPR015421">
    <property type="entry name" value="PyrdxlP-dep_Trfase_major"/>
</dbReference>
<dbReference type="GO" id="GO:0016787">
    <property type="term" value="F:hydrolase activity"/>
    <property type="evidence" value="ECO:0007669"/>
    <property type="project" value="UniProtKB-KW"/>
</dbReference>
<accession>J9CLS8</accession>
<dbReference type="InterPro" id="IPR006235">
    <property type="entry name" value="OAc-hSer/O-AcSer_sulfhydrylase"/>
</dbReference>
<proteinExistence type="inferred from homology"/>
<name>J9CLS8_9ZZZZ</name>
<evidence type="ECO:0000313" key="5">
    <source>
        <dbReference type="EMBL" id="EJX01031.1"/>
    </source>
</evidence>
<comment type="caution">
    <text evidence="5">The sequence shown here is derived from an EMBL/GenBank/DDBJ whole genome shotgun (WGS) entry which is preliminary data.</text>
</comment>
<dbReference type="EMBL" id="AMCI01003120">
    <property type="protein sequence ID" value="EJX01031.1"/>
    <property type="molecule type" value="Genomic_DNA"/>
</dbReference>
<keyword evidence="5" id="KW-0378">Hydrolase</keyword>
<dbReference type="FunFam" id="3.40.640.10:FF:000035">
    <property type="entry name" value="O-succinylhomoserine sulfhydrylase"/>
    <property type="match status" value="1"/>
</dbReference>
<dbReference type="SUPFAM" id="SSF53383">
    <property type="entry name" value="PLP-dependent transferases"/>
    <property type="match status" value="1"/>
</dbReference>
<dbReference type="Pfam" id="PF01053">
    <property type="entry name" value="Cys_Met_Meta_PP"/>
    <property type="match status" value="1"/>
</dbReference>
<organism evidence="5">
    <name type="scientific">gut metagenome</name>
    <dbReference type="NCBI Taxonomy" id="749906"/>
    <lineage>
        <taxon>unclassified sequences</taxon>
        <taxon>metagenomes</taxon>
        <taxon>organismal metagenomes</taxon>
    </lineage>
</organism>
<dbReference type="PANTHER" id="PTHR43797:SF3">
    <property type="entry name" value="O-ACETYLHOMOSERINE SULFHYDRYLASE"/>
    <property type="match status" value="1"/>
</dbReference>
<evidence type="ECO:0000256" key="1">
    <source>
        <dbReference type="ARBA" id="ARBA00001933"/>
    </source>
</evidence>
<dbReference type="NCBIfam" id="TIGR01326">
    <property type="entry name" value="OAH_OAS_sulfhy"/>
    <property type="match status" value="1"/>
</dbReference>
<dbReference type="GO" id="GO:0005737">
    <property type="term" value="C:cytoplasm"/>
    <property type="evidence" value="ECO:0007669"/>
    <property type="project" value="TreeGrafter"/>
</dbReference>
<evidence type="ECO:0000256" key="2">
    <source>
        <dbReference type="ARBA" id="ARBA00009077"/>
    </source>
</evidence>
<dbReference type="GO" id="GO:0030170">
    <property type="term" value="F:pyridoxal phosphate binding"/>
    <property type="evidence" value="ECO:0007669"/>
    <property type="project" value="InterPro"/>
</dbReference>
<dbReference type="CDD" id="cd00614">
    <property type="entry name" value="CGS_like"/>
    <property type="match status" value="1"/>
</dbReference>
<dbReference type="InterPro" id="IPR000277">
    <property type="entry name" value="Cys/Met-Metab_PyrdxlP-dep_enz"/>
</dbReference>
<dbReference type="InterPro" id="IPR015422">
    <property type="entry name" value="PyrdxlP-dep_Trfase_small"/>
</dbReference>